<organism evidence="2 3">
    <name type="scientific">Roseibium hamelinense</name>
    <dbReference type="NCBI Taxonomy" id="150831"/>
    <lineage>
        <taxon>Bacteria</taxon>
        <taxon>Pseudomonadati</taxon>
        <taxon>Pseudomonadota</taxon>
        <taxon>Alphaproteobacteria</taxon>
        <taxon>Hyphomicrobiales</taxon>
        <taxon>Stappiaceae</taxon>
        <taxon>Roseibium</taxon>
    </lineage>
</organism>
<keyword evidence="3" id="KW-1185">Reference proteome</keyword>
<keyword evidence="1" id="KW-0472">Membrane</keyword>
<protein>
    <submittedName>
        <fullName evidence="2">Uncharacterized protein DUF2628</fullName>
    </submittedName>
</protein>
<dbReference type="AlphaFoldDB" id="A0A562SNE4"/>
<dbReference type="Proteomes" id="UP000320593">
    <property type="component" value="Unassembled WGS sequence"/>
</dbReference>
<accession>A0A562SNE4</accession>
<proteinExistence type="predicted"/>
<evidence type="ECO:0000313" key="3">
    <source>
        <dbReference type="Proteomes" id="UP000320593"/>
    </source>
</evidence>
<reference evidence="2 3" key="1">
    <citation type="submission" date="2019-07" db="EMBL/GenBank/DDBJ databases">
        <title>Genomic Encyclopedia of Archaeal and Bacterial Type Strains, Phase II (KMG-II): from individual species to whole genera.</title>
        <authorList>
            <person name="Goeker M."/>
        </authorList>
    </citation>
    <scope>NUCLEOTIDE SEQUENCE [LARGE SCALE GENOMIC DNA]</scope>
    <source>
        <strain evidence="2 3">ATCC BAA-252</strain>
    </source>
</reference>
<feature type="transmembrane region" description="Helical" evidence="1">
    <location>
        <begin position="65"/>
        <end position="88"/>
    </location>
</feature>
<evidence type="ECO:0000313" key="2">
    <source>
        <dbReference type="EMBL" id="TWI82851.1"/>
    </source>
</evidence>
<evidence type="ECO:0000256" key="1">
    <source>
        <dbReference type="SAM" id="Phobius"/>
    </source>
</evidence>
<dbReference type="Pfam" id="PF10947">
    <property type="entry name" value="DUF2628"/>
    <property type="match status" value="1"/>
</dbReference>
<sequence length="171" mass="18814">MTTYFVMAPPGAATGRANFRTAEKYIFVPDRFSVPAFAFSLIWIVFHRMWLVLLGYLVLTLALEIAASAIGDLSPMVAAFAISAVFGLEAQALRRWSLERKGYSVVGMVCGSDQEEAELRFFRKLEAHPAATHVHRAAQPDASWSPAPGGIVPRVGREQVVGLTLRPEPRK</sequence>
<keyword evidence="1" id="KW-1133">Transmembrane helix</keyword>
<dbReference type="RefSeq" id="WP_145345606.1">
    <property type="nucleotide sequence ID" value="NZ_SMLY01000080.1"/>
</dbReference>
<gene>
    <name evidence="2" type="ORF">JM93_03366</name>
</gene>
<keyword evidence="1" id="KW-0812">Transmembrane</keyword>
<dbReference type="OrthoDB" id="7285394at2"/>
<dbReference type="EMBL" id="VLLF01000008">
    <property type="protein sequence ID" value="TWI82851.1"/>
    <property type="molecule type" value="Genomic_DNA"/>
</dbReference>
<name>A0A562SNE4_9HYPH</name>
<comment type="caution">
    <text evidence="2">The sequence shown here is derived from an EMBL/GenBank/DDBJ whole genome shotgun (WGS) entry which is preliminary data.</text>
</comment>
<dbReference type="InterPro" id="IPR024399">
    <property type="entry name" value="DUF2628"/>
</dbReference>
<feature type="transmembrane region" description="Helical" evidence="1">
    <location>
        <begin position="34"/>
        <end position="59"/>
    </location>
</feature>